<feature type="domain" description="OBG-type G" evidence="10">
    <location>
        <begin position="160"/>
        <end position="334"/>
    </location>
</feature>
<dbReference type="NCBIfam" id="TIGR02729">
    <property type="entry name" value="Obg_CgtA"/>
    <property type="match status" value="1"/>
</dbReference>
<dbReference type="Gene3D" id="3.40.50.300">
    <property type="entry name" value="P-loop containing nucleotide triphosphate hydrolases"/>
    <property type="match status" value="1"/>
</dbReference>
<evidence type="ECO:0000256" key="8">
    <source>
        <dbReference type="HAMAP-Rule" id="MF_01454"/>
    </source>
</evidence>
<dbReference type="GO" id="GO:0005525">
    <property type="term" value="F:GTP binding"/>
    <property type="evidence" value="ECO:0007669"/>
    <property type="project" value="UniProtKB-UniRule"/>
</dbReference>
<evidence type="ECO:0000259" key="11">
    <source>
        <dbReference type="PROSITE" id="PS51883"/>
    </source>
</evidence>
<dbReference type="HAMAP" id="MF_01454">
    <property type="entry name" value="GTPase_Obg"/>
    <property type="match status" value="1"/>
</dbReference>
<dbReference type="InterPro" id="IPR006169">
    <property type="entry name" value="GTP1_OBG_dom"/>
</dbReference>
<evidence type="ECO:0000259" key="10">
    <source>
        <dbReference type="PROSITE" id="PS51710"/>
    </source>
</evidence>
<keyword evidence="7 8" id="KW-0342">GTP-binding</keyword>
<comment type="subcellular location">
    <subcellularLocation>
        <location evidence="8">Cytoplasm</location>
    </subcellularLocation>
</comment>
<keyword evidence="13" id="KW-1185">Reference proteome</keyword>
<evidence type="ECO:0000256" key="2">
    <source>
        <dbReference type="ARBA" id="ARBA00022490"/>
    </source>
</evidence>
<dbReference type="NCBIfam" id="NF008956">
    <property type="entry name" value="PRK12299.1"/>
    <property type="match status" value="1"/>
</dbReference>
<dbReference type="EMBL" id="CP038033">
    <property type="protein sequence ID" value="QBQ53716.1"/>
    <property type="molecule type" value="Genomic_DNA"/>
</dbReference>
<dbReference type="NCBIfam" id="NF008955">
    <property type="entry name" value="PRK12297.1"/>
    <property type="match status" value="1"/>
</dbReference>
<reference evidence="12 13" key="1">
    <citation type="submission" date="2019-03" db="EMBL/GenBank/DDBJ databases">
        <title>The genome sequence of Nitrosococcus wardiae strain D1FHST reveals the archetypal metabolic capacity of ammonia-oxidizing Gammaproteobacteria.</title>
        <authorList>
            <person name="Wang L."/>
            <person name="Lim C.K."/>
            <person name="Hanson T.E."/>
            <person name="Dang H."/>
            <person name="Klotz M.G."/>
        </authorList>
    </citation>
    <scope>NUCLEOTIDE SEQUENCE [LARGE SCALE GENOMIC DNA]</scope>
    <source>
        <strain evidence="12 13">D1FHS</strain>
    </source>
</reference>
<feature type="binding site" evidence="8">
    <location>
        <begin position="213"/>
        <end position="216"/>
    </location>
    <ligand>
        <name>GTP</name>
        <dbReference type="ChEBI" id="CHEBI:37565"/>
    </ligand>
</feature>
<keyword evidence="4 8" id="KW-0547">Nucleotide-binding</keyword>
<comment type="cofactor">
    <cofactor evidence="8">
        <name>Mg(2+)</name>
        <dbReference type="ChEBI" id="CHEBI:18420"/>
    </cofactor>
</comment>
<dbReference type="PIRSF" id="PIRSF002401">
    <property type="entry name" value="GTP_bd_Obg/CgtA"/>
    <property type="match status" value="1"/>
</dbReference>
<name>A0A4P7BZ51_9GAMM</name>
<dbReference type="PANTHER" id="PTHR11702:SF31">
    <property type="entry name" value="MITOCHONDRIAL RIBOSOME-ASSOCIATED GTPASE 2"/>
    <property type="match status" value="1"/>
</dbReference>
<dbReference type="Pfam" id="PF01926">
    <property type="entry name" value="MMR_HSR1"/>
    <property type="match status" value="1"/>
</dbReference>
<evidence type="ECO:0000256" key="7">
    <source>
        <dbReference type="ARBA" id="ARBA00023134"/>
    </source>
</evidence>
<dbReference type="Pfam" id="PF01018">
    <property type="entry name" value="GTP1_OBG"/>
    <property type="match status" value="1"/>
</dbReference>
<dbReference type="PROSITE" id="PS51883">
    <property type="entry name" value="OBG"/>
    <property type="match status" value="1"/>
</dbReference>
<organism evidence="12 13">
    <name type="scientific">Nitrosococcus wardiae</name>
    <dbReference type="NCBI Taxonomy" id="1814290"/>
    <lineage>
        <taxon>Bacteria</taxon>
        <taxon>Pseudomonadati</taxon>
        <taxon>Pseudomonadota</taxon>
        <taxon>Gammaproteobacteria</taxon>
        <taxon>Chromatiales</taxon>
        <taxon>Chromatiaceae</taxon>
        <taxon>Nitrosococcus</taxon>
    </lineage>
</organism>
<comment type="subunit">
    <text evidence="8">Monomer.</text>
</comment>
<dbReference type="OrthoDB" id="9807318at2"/>
<accession>A0A4P7BZ51</accession>
<gene>
    <name evidence="12" type="primary">obgE</name>
    <name evidence="8" type="synonym">obg</name>
    <name evidence="12" type="ORF">E3U44_03725</name>
</gene>
<dbReference type="InterPro" id="IPR006074">
    <property type="entry name" value="GTP1-OBG_CS"/>
</dbReference>
<evidence type="ECO:0000256" key="5">
    <source>
        <dbReference type="ARBA" id="ARBA00022801"/>
    </source>
</evidence>
<protein>
    <recommendedName>
        <fullName evidence="8">GTPase Obg</fullName>
        <ecNumber evidence="8">3.6.5.-</ecNumber>
    </recommendedName>
    <alternativeName>
        <fullName evidence="8">GTP-binding protein Obg</fullName>
    </alternativeName>
</protein>
<dbReference type="InterPro" id="IPR031167">
    <property type="entry name" value="G_OBG"/>
</dbReference>
<dbReference type="InterPro" id="IPR006073">
    <property type="entry name" value="GTP-bd"/>
</dbReference>
<dbReference type="KEGG" id="nwr:E3U44_03725"/>
<feature type="region of interest" description="Disordered" evidence="9">
    <location>
        <begin position="127"/>
        <end position="148"/>
    </location>
</feature>
<feature type="binding site" evidence="8">
    <location>
        <begin position="315"/>
        <end position="317"/>
    </location>
    <ligand>
        <name>GTP</name>
        <dbReference type="ChEBI" id="CHEBI:37565"/>
    </ligand>
</feature>
<feature type="binding site" evidence="8">
    <location>
        <position position="173"/>
    </location>
    <ligand>
        <name>Mg(2+)</name>
        <dbReference type="ChEBI" id="CHEBI:18420"/>
    </ligand>
</feature>
<feature type="binding site" evidence="8">
    <location>
        <begin position="166"/>
        <end position="173"/>
    </location>
    <ligand>
        <name>GTP</name>
        <dbReference type="ChEBI" id="CHEBI:37565"/>
    </ligand>
</feature>
<evidence type="ECO:0000256" key="4">
    <source>
        <dbReference type="ARBA" id="ARBA00022741"/>
    </source>
</evidence>
<evidence type="ECO:0000313" key="13">
    <source>
        <dbReference type="Proteomes" id="UP000294325"/>
    </source>
</evidence>
<keyword evidence="3 8" id="KW-0479">Metal-binding</keyword>
<dbReference type="Gene3D" id="2.70.210.12">
    <property type="entry name" value="GTP1/OBG domain"/>
    <property type="match status" value="1"/>
</dbReference>
<comment type="similarity">
    <text evidence="1 8">Belongs to the TRAFAC class OBG-HflX-like GTPase superfamily. OBG GTPase family.</text>
</comment>
<dbReference type="InterPro" id="IPR027417">
    <property type="entry name" value="P-loop_NTPase"/>
</dbReference>
<feature type="binding site" evidence="8">
    <location>
        <position position="193"/>
    </location>
    <ligand>
        <name>Mg(2+)</name>
        <dbReference type="ChEBI" id="CHEBI:18420"/>
    </ligand>
</feature>
<evidence type="ECO:0000313" key="12">
    <source>
        <dbReference type="EMBL" id="QBQ53716.1"/>
    </source>
</evidence>
<evidence type="ECO:0000256" key="6">
    <source>
        <dbReference type="ARBA" id="ARBA00022842"/>
    </source>
</evidence>
<dbReference type="PANTHER" id="PTHR11702">
    <property type="entry name" value="DEVELOPMENTALLY REGULATED GTP-BINDING PROTEIN-RELATED"/>
    <property type="match status" value="1"/>
</dbReference>
<dbReference type="SUPFAM" id="SSF52540">
    <property type="entry name" value="P-loop containing nucleoside triphosphate hydrolases"/>
    <property type="match status" value="1"/>
</dbReference>
<keyword evidence="5 8" id="KW-0378">Hydrolase</keyword>
<evidence type="ECO:0000256" key="9">
    <source>
        <dbReference type="SAM" id="MobiDB-lite"/>
    </source>
</evidence>
<dbReference type="GO" id="GO:0043022">
    <property type="term" value="F:ribosome binding"/>
    <property type="evidence" value="ECO:0007669"/>
    <property type="project" value="UniProtKB-ARBA"/>
</dbReference>
<dbReference type="PROSITE" id="PS51710">
    <property type="entry name" value="G_OBG"/>
    <property type="match status" value="1"/>
</dbReference>
<dbReference type="PRINTS" id="PR00326">
    <property type="entry name" value="GTP1OBG"/>
</dbReference>
<evidence type="ECO:0000256" key="1">
    <source>
        <dbReference type="ARBA" id="ARBA00007699"/>
    </source>
</evidence>
<dbReference type="InterPro" id="IPR045086">
    <property type="entry name" value="OBG_GTPase"/>
</dbReference>
<proteinExistence type="inferred from homology"/>
<dbReference type="GO" id="GO:0042254">
    <property type="term" value="P:ribosome biogenesis"/>
    <property type="evidence" value="ECO:0007669"/>
    <property type="project" value="UniProtKB-UniRule"/>
</dbReference>
<dbReference type="GO" id="GO:0000287">
    <property type="term" value="F:magnesium ion binding"/>
    <property type="evidence" value="ECO:0007669"/>
    <property type="project" value="InterPro"/>
</dbReference>
<dbReference type="GO" id="GO:0005737">
    <property type="term" value="C:cytoplasm"/>
    <property type="evidence" value="ECO:0007669"/>
    <property type="project" value="UniProtKB-SubCell"/>
</dbReference>
<dbReference type="FunFam" id="2.70.210.12:FF:000001">
    <property type="entry name" value="GTPase Obg"/>
    <property type="match status" value="1"/>
</dbReference>
<feature type="domain" description="Obg" evidence="11">
    <location>
        <begin position="1"/>
        <end position="159"/>
    </location>
</feature>
<dbReference type="Proteomes" id="UP000294325">
    <property type="component" value="Chromosome"/>
</dbReference>
<dbReference type="InterPro" id="IPR036726">
    <property type="entry name" value="GTP1_OBG_dom_sf"/>
</dbReference>
<dbReference type="RefSeq" id="WP_134356728.1">
    <property type="nucleotide sequence ID" value="NZ_CP038033.1"/>
</dbReference>
<sequence>MKFIDEAIIKVQAGAGGNGCLSFRREKFIPFGGPDGGNGGNGGSIYLIADENINTLVDFRHQRHYRAQRGENGRGRLQTGKSGEDLYIHVPVGTEVWEADTEELLGDLTRPQQTLLIAKGGTRGLGNAHFKSSTNRAPRKTTEGKPGEERTLRLELKLLADVGLLGLPNAGKSTFIRQTSAATPKVADYPFTTLYPHLGVVSIDSNRSFVMADIPGVIEGAAQGAGLGIRFLKHLSRTRLLLHLVDVAPMEPAMDPVANVRTIQGELQQFSPELAKRPQWLVLNKIDLIPPSEQAERCQEILNRLAWQGPVYQISALTGEGCQPLIQAVMEYLEQSSPGKI</sequence>
<comment type="function">
    <text evidence="8">An essential GTPase which binds GTP, GDP and possibly (p)ppGpp with moderate affinity, with high nucleotide exchange rates and a fairly low GTP hydrolysis rate. Plays a role in control of the cell cycle, stress response, ribosome biogenesis and in those bacteria that undergo differentiation, in morphogenesis control.</text>
</comment>
<evidence type="ECO:0000256" key="3">
    <source>
        <dbReference type="ARBA" id="ARBA00022723"/>
    </source>
</evidence>
<dbReference type="GO" id="GO:0003924">
    <property type="term" value="F:GTPase activity"/>
    <property type="evidence" value="ECO:0007669"/>
    <property type="project" value="UniProtKB-UniRule"/>
</dbReference>
<dbReference type="InterPro" id="IPR014100">
    <property type="entry name" value="GTP-bd_Obg/CgtA"/>
</dbReference>
<feature type="binding site" evidence="8">
    <location>
        <begin position="284"/>
        <end position="287"/>
    </location>
    <ligand>
        <name>GTP</name>
        <dbReference type="ChEBI" id="CHEBI:37565"/>
    </ligand>
</feature>
<feature type="binding site" evidence="8">
    <location>
        <begin position="191"/>
        <end position="195"/>
    </location>
    <ligand>
        <name>GTP</name>
        <dbReference type="ChEBI" id="CHEBI:37565"/>
    </ligand>
</feature>
<dbReference type="EC" id="3.6.5.-" evidence="8"/>
<dbReference type="CDD" id="cd01898">
    <property type="entry name" value="Obg"/>
    <property type="match status" value="1"/>
</dbReference>
<dbReference type="PROSITE" id="PS00905">
    <property type="entry name" value="GTP1_OBG"/>
    <property type="match status" value="1"/>
</dbReference>
<keyword evidence="6 8" id="KW-0460">Magnesium</keyword>
<dbReference type="AlphaFoldDB" id="A0A4P7BZ51"/>
<dbReference type="SUPFAM" id="SSF82051">
    <property type="entry name" value="Obg GTP-binding protein N-terminal domain"/>
    <property type="match status" value="1"/>
</dbReference>
<keyword evidence="2 8" id="KW-0963">Cytoplasm</keyword>